<dbReference type="PANTHER" id="PTHR22227">
    <property type="entry name" value="FAMILY WITH SEQUENCE SIMILARITY 122B ISOFORM X1"/>
    <property type="match status" value="1"/>
</dbReference>
<evidence type="ECO:0000256" key="1">
    <source>
        <dbReference type="ARBA" id="ARBA00006725"/>
    </source>
</evidence>
<dbReference type="Ensembl" id="ENSMLUT00000027798.1">
    <property type="protein sequence ID" value="ENSMLUP00000020520.1"/>
    <property type="gene ID" value="ENSMLUG00000029695.1"/>
</dbReference>
<feature type="compositionally biased region" description="Low complexity" evidence="2">
    <location>
        <begin position="292"/>
        <end position="303"/>
    </location>
</feature>
<feature type="compositionally biased region" description="Polar residues" evidence="2">
    <location>
        <begin position="29"/>
        <end position="38"/>
    </location>
</feature>
<protein>
    <submittedName>
        <fullName evidence="3">PP2A Aalpha (PPP2R1A) and B55A (PPP2R2A) interacting phosphatase regulator 1</fullName>
    </submittedName>
</protein>
<proteinExistence type="inferred from homology"/>
<comment type="similarity">
    <text evidence="1">Belongs to the FAM122 family.</text>
</comment>
<dbReference type="InterPro" id="IPR026716">
    <property type="entry name" value="PBIR1/2/3"/>
</dbReference>
<evidence type="ECO:0000313" key="4">
    <source>
        <dbReference type="Proteomes" id="UP000001074"/>
    </source>
</evidence>
<sequence>MRRRPSPLTDSRWRQQWRRRRRRLRRSWTAGNGSLSSLTEHRPASLASDMAQEKMELDLELPPGTGGSPAEGGGSGGGGALRRSNSAPLIHGLSDTSPVFQAEAPSARRNSTTFPNRHGLLLPASPVRMHSSRLHQIKQEEGMDLINRETVHEREVQNAMQISHSWEESFSLSDNDVEKSASPKRIDFIPVSPAPSPTRGIGKQCFSPSLQSFVSSNGLPPSPIPSPTTRFTTRRSQSPINCIRPSVLGPLKRKCEMETDYPPKRFFQGMLSSDVAQLSDPGVCVSSDALDGNSSSTGSSCNSPAKVSTTTDSPVSPAQAASPFIPVDELSSK</sequence>
<dbReference type="Proteomes" id="UP000001074">
    <property type="component" value="Unassembled WGS sequence"/>
</dbReference>
<feature type="region of interest" description="Disordered" evidence="2">
    <location>
        <begin position="1"/>
        <end position="44"/>
    </location>
</feature>
<reference evidence="3 4" key="1">
    <citation type="journal article" date="2011" name="Nature">
        <title>A high-resolution map of human evolutionary constraint using 29 mammals.</title>
        <authorList>
            <person name="Lindblad-Toh K."/>
            <person name="Garber M."/>
            <person name="Zuk O."/>
            <person name="Lin M.F."/>
            <person name="Parker B.J."/>
            <person name="Washietl S."/>
            <person name="Kheradpour P."/>
            <person name="Ernst J."/>
            <person name="Jordan G."/>
            <person name="Mauceli E."/>
            <person name="Ward L.D."/>
            <person name="Lowe C.B."/>
            <person name="Holloway A.K."/>
            <person name="Clamp M."/>
            <person name="Gnerre S."/>
            <person name="Alfoldi J."/>
            <person name="Beal K."/>
            <person name="Chang J."/>
            <person name="Clawson H."/>
            <person name="Cuff J."/>
            <person name="Di Palma F."/>
            <person name="Fitzgerald S."/>
            <person name="Flicek P."/>
            <person name="Guttman M."/>
            <person name="Hubisz M.J."/>
            <person name="Jaffe D.B."/>
            <person name="Jungreis I."/>
            <person name="Kent W.J."/>
            <person name="Kostka D."/>
            <person name="Lara M."/>
            <person name="Martins A.L."/>
            <person name="Massingham T."/>
            <person name="Moltke I."/>
            <person name="Raney B.J."/>
            <person name="Rasmussen M.D."/>
            <person name="Robinson J."/>
            <person name="Stark A."/>
            <person name="Vilella A.J."/>
            <person name="Wen J."/>
            <person name="Xie X."/>
            <person name="Zody M.C."/>
            <person name="Baldwin J."/>
            <person name="Bloom T."/>
            <person name="Chin C.W."/>
            <person name="Heiman D."/>
            <person name="Nicol R."/>
            <person name="Nusbaum C."/>
            <person name="Young S."/>
            <person name="Wilkinson J."/>
            <person name="Worley K.C."/>
            <person name="Kovar C.L."/>
            <person name="Muzny D.M."/>
            <person name="Gibbs R.A."/>
            <person name="Cree A."/>
            <person name="Dihn H.H."/>
            <person name="Fowler G."/>
            <person name="Jhangiani S."/>
            <person name="Joshi V."/>
            <person name="Lee S."/>
            <person name="Lewis L.R."/>
            <person name="Nazareth L.V."/>
            <person name="Okwuonu G."/>
            <person name="Santibanez J."/>
            <person name="Warren W.C."/>
            <person name="Mardis E.R."/>
            <person name="Weinstock G.M."/>
            <person name="Wilson R.K."/>
            <person name="Delehaunty K."/>
            <person name="Dooling D."/>
            <person name="Fronik C."/>
            <person name="Fulton L."/>
            <person name="Fulton B."/>
            <person name="Graves T."/>
            <person name="Minx P."/>
            <person name="Sodergren E."/>
            <person name="Birney E."/>
            <person name="Margulies E.H."/>
            <person name="Herrero J."/>
            <person name="Green E.D."/>
            <person name="Haussler D."/>
            <person name="Siepel A."/>
            <person name="Goldman N."/>
            <person name="Pollard K.S."/>
            <person name="Pedersen J.S."/>
            <person name="Lander E.S."/>
            <person name="Kellis M."/>
        </authorList>
    </citation>
    <scope>NUCLEOTIDE SEQUENCE [LARGE SCALE GENOMIC DNA]</scope>
</reference>
<feature type="compositionally biased region" description="Gly residues" evidence="2">
    <location>
        <begin position="64"/>
        <end position="80"/>
    </location>
</feature>
<dbReference type="OMA" id="ISHHTDS"/>
<dbReference type="GO" id="GO:0032436">
    <property type="term" value="P:positive regulation of proteasomal ubiquitin-dependent protein catabolic process"/>
    <property type="evidence" value="ECO:0007669"/>
    <property type="project" value="Ensembl"/>
</dbReference>
<reference evidence="3" key="3">
    <citation type="submission" date="2025-09" db="UniProtKB">
        <authorList>
            <consortium name="Ensembl"/>
        </authorList>
    </citation>
    <scope>IDENTIFICATION</scope>
</reference>
<dbReference type="HOGENOM" id="CLU_083344_0_0_1"/>
<feature type="compositionally biased region" description="Basic residues" evidence="2">
    <location>
        <begin position="15"/>
        <end position="26"/>
    </location>
</feature>
<feature type="region of interest" description="Disordered" evidence="2">
    <location>
        <begin position="283"/>
        <end position="333"/>
    </location>
</feature>
<dbReference type="GO" id="GO:0044818">
    <property type="term" value="P:mitotic G2/M transition checkpoint"/>
    <property type="evidence" value="ECO:0007669"/>
    <property type="project" value="Ensembl"/>
</dbReference>
<evidence type="ECO:0000256" key="2">
    <source>
        <dbReference type="SAM" id="MobiDB-lite"/>
    </source>
</evidence>
<dbReference type="PANTHER" id="PTHR22227:SF14">
    <property type="entry name" value="PPP2R1A-PPP2R2A-INTERACTING PHOSPHATASE REGULATOR 1"/>
    <property type="match status" value="1"/>
</dbReference>
<dbReference type="EMBL" id="AAPE02041917">
    <property type="status" value="NOT_ANNOTATED_CDS"/>
    <property type="molecule type" value="Genomic_DNA"/>
</dbReference>
<dbReference type="GO" id="GO:0005737">
    <property type="term" value="C:cytoplasm"/>
    <property type="evidence" value="ECO:0007669"/>
    <property type="project" value="Ensembl"/>
</dbReference>
<feature type="region of interest" description="Disordered" evidence="2">
    <location>
        <begin position="216"/>
        <end position="238"/>
    </location>
</feature>
<organism evidence="3 4">
    <name type="scientific">Myotis lucifugus</name>
    <name type="common">Little brown bat</name>
    <dbReference type="NCBI Taxonomy" id="59463"/>
    <lineage>
        <taxon>Eukaryota</taxon>
        <taxon>Metazoa</taxon>
        <taxon>Chordata</taxon>
        <taxon>Craniata</taxon>
        <taxon>Vertebrata</taxon>
        <taxon>Euteleostomi</taxon>
        <taxon>Mammalia</taxon>
        <taxon>Eutheria</taxon>
        <taxon>Laurasiatheria</taxon>
        <taxon>Chiroptera</taxon>
        <taxon>Yangochiroptera</taxon>
        <taxon>Vespertilionidae</taxon>
        <taxon>Myotis</taxon>
    </lineage>
</organism>
<feature type="compositionally biased region" description="Polar residues" evidence="2">
    <location>
        <begin position="305"/>
        <end position="316"/>
    </location>
</feature>
<gene>
    <name evidence="3" type="primary">PABIR1</name>
</gene>
<dbReference type="GO" id="GO:0016604">
    <property type="term" value="C:nuclear body"/>
    <property type="evidence" value="ECO:0007669"/>
    <property type="project" value="Ensembl"/>
</dbReference>
<dbReference type="InParanoid" id="G1Q9Y7"/>
<dbReference type="GO" id="GO:0004865">
    <property type="term" value="F:protein serine/threonine phosphatase inhibitor activity"/>
    <property type="evidence" value="ECO:0007669"/>
    <property type="project" value="Ensembl"/>
</dbReference>
<dbReference type="OrthoDB" id="10036177at2759"/>
<name>G1Q9Y7_MYOLU</name>
<dbReference type="eggNOG" id="ENOG502QTCH">
    <property type="taxonomic scope" value="Eukaryota"/>
</dbReference>
<feature type="compositionally biased region" description="Low complexity" evidence="2">
    <location>
        <begin position="227"/>
        <end position="238"/>
    </location>
</feature>
<dbReference type="GO" id="GO:0051721">
    <property type="term" value="F:protein phosphatase 2A binding"/>
    <property type="evidence" value="ECO:0007669"/>
    <property type="project" value="Ensembl"/>
</dbReference>
<reference evidence="3" key="2">
    <citation type="submission" date="2025-08" db="UniProtKB">
        <authorList>
            <consortium name="Ensembl"/>
        </authorList>
    </citation>
    <scope>IDENTIFICATION</scope>
</reference>
<dbReference type="GeneTree" id="ENSGT00390000015476"/>
<keyword evidence="4" id="KW-1185">Reference proteome</keyword>
<accession>G1Q9Y7</accession>
<dbReference type="GO" id="GO:0030307">
    <property type="term" value="P:positive regulation of cell growth"/>
    <property type="evidence" value="ECO:0007669"/>
    <property type="project" value="Ensembl"/>
</dbReference>
<evidence type="ECO:0000313" key="3">
    <source>
        <dbReference type="Ensembl" id="ENSMLUP00000020520.1"/>
    </source>
</evidence>
<feature type="region of interest" description="Disordered" evidence="2">
    <location>
        <begin position="59"/>
        <end position="88"/>
    </location>
</feature>
<dbReference type="AlphaFoldDB" id="G1Q9Y7"/>